<accession>A0ACB8IVD2</accession>
<name>A0ACB8IVD2_CITSI</name>
<sequence>MQDRDKPSSATPLPAPETSSSGTNSSTSLSTAPLPAPATAKSTFPPPPPPPPPPTPPLKTPVFNRNTDASFSTPSPPASTVTLSTTSSPPTPPPPPKPPLKEQSAIRAGPPPPPPPPLYSGSSASSTVSSPTIPLAPPPPSLSSNSSPVPPPPPIAKVVSKTGVASPVPAPPSISPSSGKGRLSRTISSRSHQTKKLKPLHWLKLTRAVQGSLWAEAQKSGEASKAPEIDMSELENLFSATIPNSEKGGKPNQRVPRGPQSDKVQLIDHRRAYNCEIMLSKVKVPLPELMRSVLALEDSAIDADQVENLIKFCPTKEEMDLIKGYTGDKEKLGKCEQFFLELMKVPRVESKLRVFSFKIQFHTQVSDLRSSLNVVNSAAEQVRNSAKLRRIMQTILSLGNALNQGTARGAAIGFRLDSLLKLTDTRARNNKMTLMHYLCKVLADKLPELLDFSEDLTSLEPASKIQLKFLAEEMQALSKGLEKVVQELSMSENDGAISENFSKILREFLRFAEAEVRTLASLYSAVGRNVDALILYFGEDPARCPFEQVISTLLNFVRMFNKAHNENCKQLEQEMKKMAESEKSKMAPNESERLLHTPIQSGNVK</sequence>
<keyword evidence="2" id="KW-1185">Reference proteome</keyword>
<evidence type="ECO:0000313" key="2">
    <source>
        <dbReference type="Proteomes" id="UP000829398"/>
    </source>
</evidence>
<gene>
    <name evidence="1" type="ORF">KPL71_024823</name>
</gene>
<proteinExistence type="predicted"/>
<protein>
    <submittedName>
        <fullName evidence="1">Formin-like protein 13</fullName>
    </submittedName>
</protein>
<organism evidence="1 2">
    <name type="scientific">Citrus sinensis</name>
    <name type="common">Sweet orange</name>
    <name type="synonym">Citrus aurantium var. sinensis</name>
    <dbReference type="NCBI Taxonomy" id="2711"/>
    <lineage>
        <taxon>Eukaryota</taxon>
        <taxon>Viridiplantae</taxon>
        <taxon>Streptophyta</taxon>
        <taxon>Embryophyta</taxon>
        <taxon>Tracheophyta</taxon>
        <taxon>Spermatophyta</taxon>
        <taxon>Magnoliopsida</taxon>
        <taxon>eudicotyledons</taxon>
        <taxon>Gunneridae</taxon>
        <taxon>Pentapetalae</taxon>
        <taxon>rosids</taxon>
        <taxon>malvids</taxon>
        <taxon>Sapindales</taxon>
        <taxon>Rutaceae</taxon>
        <taxon>Aurantioideae</taxon>
        <taxon>Citrus</taxon>
    </lineage>
</organism>
<reference evidence="2" key="1">
    <citation type="journal article" date="2023" name="Hortic. Res.">
        <title>A chromosome-level phased genome enabling allele-level studies in sweet orange: a case study on citrus Huanglongbing tolerance.</title>
        <authorList>
            <person name="Wu B."/>
            <person name="Yu Q."/>
            <person name="Deng Z."/>
            <person name="Duan Y."/>
            <person name="Luo F."/>
            <person name="Gmitter F. Jr."/>
        </authorList>
    </citation>
    <scope>NUCLEOTIDE SEQUENCE [LARGE SCALE GENOMIC DNA]</scope>
    <source>
        <strain evidence="2">cv. Valencia</strain>
    </source>
</reference>
<dbReference type="EMBL" id="CM039177">
    <property type="protein sequence ID" value="KAH9700928.1"/>
    <property type="molecule type" value="Genomic_DNA"/>
</dbReference>
<dbReference type="Proteomes" id="UP000829398">
    <property type="component" value="Chromosome 8"/>
</dbReference>
<comment type="caution">
    <text evidence="1">The sequence shown here is derived from an EMBL/GenBank/DDBJ whole genome shotgun (WGS) entry which is preliminary data.</text>
</comment>
<evidence type="ECO:0000313" key="1">
    <source>
        <dbReference type="EMBL" id="KAH9700928.1"/>
    </source>
</evidence>